<dbReference type="InterPro" id="IPR027417">
    <property type="entry name" value="P-loop_NTPase"/>
</dbReference>
<dbReference type="PANTHER" id="PTHR43038">
    <property type="entry name" value="ATP-BINDING CASSETTE, SUB-FAMILY H, MEMBER 1"/>
    <property type="match status" value="1"/>
</dbReference>
<comment type="caution">
    <text evidence="1">The sequence shown here is derived from an EMBL/GenBank/DDBJ whole genome shotgun (WGS) entry which is preliminary data.</text>
</comment>
<dbReference type="Gene3D" id="3.40.50.300">
    <property type="entry name" value="P-loop containing nucleotide triphosphate hydrolases"/>
    <property type="match status" value="1"/>
</dbReference>
<evidence type="ECO:0000313" key="2">
    <source>
        <dbReference type="Proteomes" id="UP000814243"/>
    </source>
</evidence>
<sequence>MQNTRFLGSGVPGKRVGYMPQEIALYGEFTIKETMMYFGWIFGMETKEIVDRLRFLLDFLDLPSENRMVKNLR</sequence>
<reference evidence="1" key="1">
    <citation type="journal article" date="2021" name="G3 (Bethesda)">
        <title>Genome and transcriptome analysis of the beet armyworm Spodoptera exigua reveals targets for pest control. .</title>
        <authorList>
            <person name="Simon S."/>
            <person name="Breeschoten T."/>
            <person name="Jansen H.J."/>
            <person name="Dirks R.P."/>
            <person name="Schranz M.E."/>
            <person name="Ros V.I.D."/>
        </authorList>
    </citation>
    <scope>NUCLEOTIDE SEQUENCE</scope>
    <source>
        <strain evidence="1">TB_SE_WUR_2020</strain>
    </source>
</reference>
<dbReference type="Proteomes" id="UP000814243">
    <property type="component" value="Unassembled WGS sequence"/>
</dbReference>
<gene>
    <name evidence="1" type="ORF">HF086_000395</name>
</gene>
<protein>
    <submittedName>
        <fullName evidence="1">Uncharacterized protein</fullName>
    </submittedName>
</protein>
<dbReference type="EMBL" id="JACEFF010000675">
    <property type="protein sequence ID" value="KAH9633035.1"/>
    <property type="molecule type" value="Genomic_DNA"/>
</dbReference>
<organism evidence="1 2">
    <name type="scientific">Spodoptera exigua</name>
    <name type="common">Beet armyworm</name>
    <name type="synonym">Noctua fulgens</name>
    <dbReference type="NCBI Taxonomy" id="7107"/>
    <lineage>
        <taxon>Eukaryota</taxon>
        <taxon>Metazoa</taxon>
        <taxon>Ecdysozoa</taxon>
        <taxon>Arthropoda</taxon>
        <taxon>Hexapoda</taxon>
        <taxon>Insecta</taxon>
        <taxon>Pterygota</taxon>
        <taxon>Neoptera</taxon>
        <taxon>Endopterygota</taxon>
        <taxon>Lepidoptera</taxon>
        <taxon>Glossata</taxon>
        <taxon>Ditrysia</taxon>
        <taxon>Noctuoidea</taxon>
        <taxon>Noctuidae</taxon>
        <taxon>Amphipyrinae</taxon>
        <taxon>Spodoptera</taxon>
    </lineage>
</organism>
<evidence type="ECO:0000313" key="1">
    <source>
        <dbReference type="EMBL" id="KAH9633035.1"/>
    </source>
</evidence>
<name>A0A922SCX4_SPOEX</name>
<dbReference type="AlphaFoldDB" id="A0A922SCX4"/>
<proteinExistence type="predicted"/>
<dbReference type="SUPFAM" id="SSF52540">
    <property type="entry name" value="P-loop containing nucleoside triphosphate hydrolases"/>
    <property type="match status" value="1"/>
</dbReference>
<dbReference type="PANTHER" id="PTHR43038:SF3">
    <property type="entry name" value="ABC TRANSPORTER G FAMILY MEMBER 20 ISOFORM X1"/>
    <property type="match status" value="1"/>
</dbReference>
<accession>A0A922SCX4</accession>